<evidence type="ECO:0000313" key="2">
    <source>
        <dbReference type="Proteomes" id="UP001217185"/>
    </source>
</evidence>
<name>A0AC61YY14_BACIU</name>
<gene>
    <name evidence="1" type="ORF">P5658_25410</name>
</gene>
<reference evidence="1" key="1">
    <citation type="submission" date="2025-02" db="EMBL/GenBank/DDBJ databases">
        <title>Complete genome sequences of 52 Bacillus and Priestia strains isolated from West-African fermentations and 26 reference strains from the DSMZ collection.</title>
        <authorList>
            <person name="Wiedenbein E.S."/>
            <person name="Canoy T.S."/>
            <person name="Hui Y."/>
            <person name="Parkouda C."/>
            <person name="Dawende C."/>
            <person name="Ametefe E."/>
            <person name="Jespersen L."/>
            <person name="Nielsen D.S."/>
        </authorList>
    </citation>
    <scope>NUCLEOTIDE SEQUENCE</scope>
    <source>
        <strain evidence="1">PRO122</strain>
    </source>
</reference>
<organism evidence="1 2">
    <name type="scientific">Bacillus subtilis</name>
    <dbReference type="NCBI Taxonomy" id="1423"/>
    <lineage>
        <taxon>Bacteria</taxon>
        <taxon>Bacillati</taxon>
        <taxon>Bacillota</taxon>
        <taxon>Bacilli</taxon>
        <taxon>Bacillales</taxon>
        <taxon>Bacillaceae</taxon>
        <taxon>Bacillus</taxon>
    </lineage>
</organism>
<sequence length="139" mass="16415">MITTYRVWDGEQMHYWNDEGISLGIIGTQWVLWRNDRYGFPNIITGSHEEGSVVMWGTGLQDKKGKDIYQKDITEESFMNPLLKENVIDRYVIERRKGIDRMNHVSKKSQLDRFLWYRLDETEVVGNVFENPELLEGAE</sequence>
<dbReference type="Proteomes" id="UP001217185">
    <property type="component" value="Chromosome"/>
</dbReference>
<dbReference type="EMBL" id="CP121756">
    <property type="protein sequence ID" value="WGE07648.1"/>
    <property type="molecule type" value="Genomic_DNA"/>
</dbReference>
<accession>A0AC61YY14</accession>
<protein>
    <submittedName>
        <fullName evidence="1">YopX family protein</fullName>
    </submittedName>
</protein>
<proteinExistence type="predicted"/>
<evidence type="ECO:0000313" key="1">
    <source>
        <dbReference type="EMBL" id="WGE07648.1"/>
    </source>
</evidence>